<dbReference type="Proteomes" id="UP001146120">
    <property type="component" value="Unassembled WGS sequence"/>
</dbReference>
<dbReference type="InterPro" id="IPR036397">
    <property type="entry name" value="RNaseH_sf"/>
</dbReference>
<evidence type="ECO:0000313" key="3">
    <source>
        <dbReference type="Proteomes" id="UP001146120"/>
    </source>
</evidence>
<dbReference type="AlphaFoldDB" id="A0AAV2Z6Y4"/>
<proteinExistence type="predicted"/>
<gene>
    <name evidence="2" type="ORF">N0F65_001829</name>
</gene>
<accession>A0AAV2Z6Y4</accession>
<name>A0AAV2Z6Y4_9STRA</name>
<dbReference type="GO" id="GO:0003676">
    <property type="term" value="F:nucleic acid binding"/>
    <property type="evidence" value="ECO:0007669"/>
    <property type="project" value="InterPro"/>
</dbReference>
<organism evidence="2 3">
    <name type="scientific">Lagenidium giganteum</name>
    <dbReference type="NCBI Taxonomy" id="4803"/>
    <lineage>
        <taxon>Eukaryota</taxon>
        <taxon>Sar</taxon>
        <taxon>Stramenopiles</taxon>
        <taxon>Oomycota</taxon>
        <taxon>Peronosporomycetes</taxon>
        <taxon>Pythiales</taxon>
        <taxon>Pythiaceae</taxon>
    </lineage>
</organism>
<dbReference type="Gene3D" id="3.30.420.10">
    <property type="entry name" value="Ribonuclease H-like superfamily/Ribonuclease H"/>
    <property type="match status" value="1"/>
</dbReference>
<sequence>MPTLTTQHIIDRLENCFDQVRERSAIEVTVADVIHLDRNNGRGSVGANKELRSSLYKPHVVKVMILTALARPRWYLFDGKIGLWAFGRDVEANIGTDNAAAVDLSSLQVDRQAYRDKVAQDVLPAIKRIWPRVSHSKVIRLQQDNPEFLIAPDDEAFSDAAAAEVWKTFVVAKPEQSPDLNVLDNEPFDLMQGSSSPAALMD</sequence>
<feature type="compositionally biased region" description="Polar residues" evidence="1">
    <location>
        <begin position="192"/>
        <end position="202"/>
    </location>
</feature>
<evidence type="ECO:0000313" key="2">
    <source>
        <dbReference type="EMBL" id="DBA01324.1"/>
    </source>
</evidence>
<reference evidence="2" key="1">
    <citation type="submission" date="2022-11" db="EMBL/GenBank/DDBJ databases">
        <authorList>
            <person name="Morgan W.R."/>
            <person name="Tartar A."/>
        </authorList>
    </citation>
    <scope>NUCLEOTIDE SEQUENCE</scope>
    <source>
        <strain evidence="2">ARSEF 373</strain>
    </source>
</reference>
<feature type="region of interest" description="Disordered" evidence="1">
    <location>
        <begin position="182"/>
        <end position="202"/>
    </location>
</feature>
<keyword evidence="3" id="KW-1185">Reference proteome</keyword>
<dbReference type="PANTHER" id="PTHR47169">
    <property type="entry name" value="OS01G0541250 PROTEIN"/>
    <property type="match status" value="1"/>
</dbReference>
<comment type="caution">
    <text evidence="2">The sequence shown here is derived from an EMBL/GenBank/DDBJ whole genome shotgun (WGS) entry which is preliminary data.</text>
</comment>
<protein>
    <submittedName>
        <fullName evidence="2">Uncharacterized protein</fullName>
    </submittedName>
</protein>
<dbReference type="PANTHER" id="PTHR47169:SF4">
    <property type="entry name" value="TRANSPOSASE TC1-LIKE DOMAIN-CONTAINING PROTEIN"/>
    <property type="match status" value="1"/>
</dbReference>
<evidence type="ECO:0000256" key="1">
    <source>
        <dbReference type="SAM" id="MobiDB-lite"/>
    </source>
</evidence>
<dbReference type="EMBL" id="DAKRPA010000050">
    <property type="protein sequence ID" value="DBA01324.1"/>
    <property type="molecule type" value="Genomic_DNA"/>
</dbReference>
<reference evidence="2" key="2">
    <citation type="journal article" date="2023" name="Microbiol Resour">
        <title>Decontamination and Annotation of the Draft Genome Sequence of the Oomycete Lagenidium giganteum ARSEF 373.</title>
        <authorList>
            <person name="Morgan W.R."/>
            <person name="Tartar A."/>
        </authorList>
    </citation>
    <scope>NUCLEOTIDE SEQUENCE</scope>
    <source>
        <strain evidence="2">ARSEF 373</strain>
    </source>
</reference>